<dbReference type="PANTHER" id="PTHR48109">
    <property type="entry name" value="DIHYDROOROTATE DEHYDROGENASE (QUINONE), MITOCHONDRIAL-RELATED"/>
    <property type="match status" value="1"/>
</dbReference>
<dbReference type="EMBL" id="JAGHQL010000032">
    <property type="protein sequence ID" value="KAH0543451.1"/>
    <property type="molecule type" value="Genomic_DNA"/>
</dbReference>
<evidence type="ECO:0000256" key="5">
    <source>
        <dbReference type="ARBA" id="ARBA00023002"/>
    </source>
</evidence>
<dbReference type="AlphaFoldDB" id="A0A9P8I9Q4"/>
<evidence type="ECO:0000256" key="1">
    <source>
        <dbReference type="ARBA" id="ARBA00001917"/>
    </source>
</evidence>
<dbReference type="FunFam" id="3.20.20.70:FF:000242">
    <property type="entry name" value="Dihydroorotate reductase PyrE"/>
    <property type="match status" value="1"/>
</dbReference>
<feature type="domain" description="Dihydroorotate dehydrogenase catalytic" evidence="9">
    <location>
        <begin position="84"/>
        <end position="362"/>
    </location>
</feature>
<evidence type="ECO:0000256" key="7">
    <source>
        <dbReference type="SAM" id="MobiDB-lite"/>
    </source>
</evidence>
<dbReference type="GO" id="GO:0009220">
    <property type="term" value="P:pyrimidine ribonucleotide biosynthetic process"/>
    <property type="evidence" value="ECO:0007669"/>
    <property type="project" value="TreeGrafter"/>
</dbReference>
<reference evidence="10" key="1">
    <citation type="submission" date="2021-03" db="EMBL/GenBank/DDBJ databases">
        <title>Comparative genomics and phylogenomic investigation of the class Geoglossomycetes provide insights into ecological specialization and systematics.</title>
        <authorList>
            <person name="Melie T."/>
            <person name="Pirro S."/>
            <person name="Miller A.N."/>
            <person name="Quandt A."/>
        </authorList>
    </citation>
    <scope>NUCLEOTIDE SEQUENCE</scope>
    <source>
        <strain evidence="10">GBOQ0MN5Z8</strain>
    </source>
</reference>
<dbReference type="OrthoDB" id="14784at2759"/>
<accession>A0A9P8I9Q4</accession>
<keyword evidence="8" id="KW-0812">Transmembrane</keyword>
<dbReference type="InterPro" id="IPR013785">
    <property type="entry name" value="Aldolase_TIM"/>
</dbReference>
<evidence type="ECO:0000256" key="8">
    <source>
        <dbReference type="SAM" id="Phobius"/>
    </source>
</evidence>
<keyword evidence="5" id="KW-0560">Oxidoreductase</keyword>
<dbReference type="PANTHER" id="PTHR48109:SF4">
    <property type="entry name" value="DIHYDROOROTATE DEHYDROGENASE (QUINONE), MITOCHONDRIAL"/>
    <property type="match status" value="1"/>
</dbReference>
<evidence type="ECO:0000256" key="3">
    <source>
        <dbReference type="ARBA" id="ARBA00022630"/>
    </source>
</evidence>
<feature type="transmembrane region" description="Helical" evidence="8">
    <location>
        <begin position="12"/>
        <end position="29"/>
    </location>
</feature>
<dbReference type="Proteomes" id="UP000698800">
    <property type="component" value="Unassembled WGS sequence"/>
</dbReference>
<feature type="compositionally biased region" description="Basic and acidic residues" evidence="7">
    <location>
        <begin position="372"/>
        <end position="381"/>
    </location>
</feature>
<evidence type="ECO:0000313" key="11">
    <source>
        <dbReference type="Proteomes" id="UP000698800"/>
    </source>
</evidence>
<feature type="region of interest" description="Disordered" evidence="7">
    <location>
        <begin position="372"/>
        <end position="395"/>
    </location>
</feature>
<evidence type="ECO:0000256" key="6">
    <source>
        <dbReference type="ARBA" id="ARBA00023136"/>
    </source>
</evidence>
<evidence type="ECO:0000256" key="2">
    <source>
        <dbReference type="ARBA" id="ARBA00004725"/>
    </source>
</evidence>
<dbReference type="SUPFAM" id="SSF51395">
    <property type="entry name" value="FMN-linked oxidoreductases"/>
    <property type="match status" value="2"/>
</dbReference>
<dbReference type="GO" id="GO:0004152">
    <property type="term" value="F:dihydroorotate dehydrogenase activity"/>
    <property type="evidence" value="ECO:0007669"/>
    <property type="project" value="InterPro"/>
</dbReference>
<keyword evidence="11" id="KW-1185">Reference proteome</keyword>
<dbReference type="GO" id="GO:0005743">
    <property type="term" value="C:mitochondrial inner membrane"/>
    <property type="evidence" value="ECO:0007669"/>
    <property type="project" value="TreeGrafter"/>
</dbReference>
<keyword evidence="4" id="KW-0288">FMN</keyword>
<dbReference type="GO" id="GO:0006207">
    <property type="term" value="P:'de novo' pyrimidine nucleobase biosynthetic process"/>
    <property type="evidence" value="ECO:0007669"/>
    <property type="project" value="InterPro"/>
</dbReference>
<evidence type="ECO:0000259" key="9">
    <source>
        <dbReference type="Pfam" id="PF01180"/>
    </source>
</evidence>
<protein>
    <recommendedName>
        <fullName evidence="9">Dihydroorotate dehydrogenase catalytic domain-containing protein</fullName>
    </recommendedName>
</protein>
<comment type="caution">
    <text evidence="10">The sequence shown here is derived from an EMBL/GenBank/DDBJ whole genome shotgun (WGS) entry which is preliminary data.</text>
</comment>
<proteinExistence type="predicted"/>
<name>A0A9P8I9Q4_9PEZI</name>
<evidence type="ECO:0000256" key="4">
    <source>
        <dbReference type="ARBA" id="ARBA00022643"/>
    </source>
</evidence>
<dbReference type="Pfam" id="PF01180">
    <property type="entry name" value="DHO_dh"/>
    <property type="match status" value="2"/>
</dbReference>
<dbReference type="InterPro" id="IPR005720">
    <property type="entry name" value="Dihydroorotate_DH_cat"/>
</dbReference>
<comment type="cofactor">
    <cofactor evidence="1">
        <name>FMN</name>
        <dbReference type="ChEBI" id="CHEBI:58210"/>
    </cofactor>
</comment>
<organism evidence="10 11">
    <name type="scientific">Glutinoglossum americanum</name>
    <dbReference type="NCBI Taxonomy" id="1670608"/>
    <lineage>
        <taxon>Eukaryota</taxon>
        <taxon>Fungi</taxon>
        <taxon>Dikarya</taxon>
        <taxon>Ascomycota</taxon>
        <taxon>Pezizomycotina</taxon>
        <taxon>Geoglossomycetes</taxon>
        <taxon>Geoglossales</taxon>
        <taxon>Geoglossaceae</taxon>
        <taxon>Glutinoglossum</taxon>
    </lineage>
</organism>
<keyword evidence="3" id="KW-0285">Flavoprotein</keyword>
<keyword evidence="8" id="KW-1133">Transmembrane helix</keyword>
<feature type="domain" description="Dihydroorotate dehydrogenase catalytic" evidence="9">
    <location>
        <begin position="463"/>
        <end position="510"/>
    </location>
</feature>
<dbReference type="InterPro" id="IPR005719">
    <property type="entry name" value="Dihydroorotate_DH_2"/>
</dbReference>
<sequence length="519" mass="56603">MLRLLTSRVKNFLYGAPLALLLGLGYYYVTDTRAGVHQWLVVPILRWWCRDAEEAHEFGTKALKALWELGLNPRERVDVDGGTLEVEVFGQKLVNPIAISAGIDKHAQIPTPLLALGPAIIEVGGSTPLPQDGKPRPRVFRLPSQNALINRYGFNSEGADFTAMRLRERVRRFAYAMGFGADDEAEWRVLNGEAGVPPGSLMPGRLMAVQIVKNKWTPEKDIEAVKQDYLYCVQRLGKYADIIVVNVSSPNTPGLRTLQQVEPLTGILKGVVDAAAKVPRNIKPRIMVKVSPDEDAEEQIRGICDAVLESGVDGVIVGNTTNRRPDPLPKGFLLPHDEAILLSEQGGYSGPQLFERTLSLVKLYRKFLDDGPRKDGRKTLSSEKGPPVSTTPVGGLALDENPKKIFLGKLAAKDPETGHLSTNLTAKEKHEGSIPELVSNAEPKSTPLAGAREMDISPREPKVIFATGGITNGKQALEILNAGANVAMILTSLVYGGVGTITRIKREMGDEIAREKGRK</sequence>
<evidence type="ECO:0000313" key="10">
    <source>
        <dbReference type="EMBL" id="KAH0543451.1"/>
    </source>
</evidence>
<dbReference type="Gene3D" id="3.20.20.70">
    <property type="entry name" value="Aldolase class I"/>
    <property type="match status" value="2"/>
</dbReference>
<keyword evidence="6 8" id="KW-0472">Membrane</keyword>
<gene>
    <name evidence="10" type="ORF">FGG08_002216</name>
</gene>
<comment type="pathway">
    <text evidence="2">Pyrimidine metabolism; UMP biosynthesis via de novo pathway.</text>
</comment>
<dbReference type="InterPro" id="IPR050074">
    <property type="entry name" value="DHO_dehydrogenase"/>
</dbReference>
<dbReference type="CDD" id="cd04738">
    <property type="entry name" value="DHOD_2_like"/>
    <property type="match status" value="1"/>
</dbReference>